<dbReference type="PROSITE" id="PS51257">
    <property type="entry name" value="PROKAR_LIPOPROTEIN"/>
    <property type="match status" value="1"/>
</dbReference>
<comment type="caution">
    <text evidence="1">The sequence shown here is derived from an EMBL/GenBank/DDBJ whole genome shotgun (WGS) entry which is preliminary data.</text>
</comment>
<accession>A0A433SEK7</accession>
<dbReference type="Proteomes" id="UP000286947">
    <property type="component" value="Unassembled WGS sequence"/>
</dbReference>
<protein>
    <recommendedName>
        <fullName evidence="3">Lipoprotein SmpA/OmlA domain-containing protein</fullName>
    </recommendedName>
</protein>
<evidence type="ECO:0000313" key="2">
    <source>
        <dbReference type="Proteomes" id="UP000286947"/>
    </source>
</evidence>
<dbReference type="OrthoDB" id="8962020at2"/>
<evidence type="ECO:0008006" key="3">
    <source>
        <dbReference type="Google" id="ProtNLM"/>
    </source>
</evidence>
<evidence type="ECO:0000313" key="1">
    <source>
        <dbReference type="EMBL" id="RUS67155.1"/>
    </source>
</evidence>
<dbReference type="EMBL" id="PQSP01000002">
    <property type="protein sequence ID" value="RUS67155.1"/>
    <property type="molecule type" value="Genomic_DNA"/>
</dbReference>
<reference evidence="1 2" key="1">
    <citation type="submission" date="2018-01" db="EMBL/GenBank/DDBJ databases">
        <title>Saezia sanguinis gen. nov., sp. nov., in the order Burkholderiales isolated from human blood.</title>
        <authorList>
            <person name="Medina-Pascual M.J."/>
            <person name="Valdezate S."/>
            <person name="Monzon S."/>
            <person name="Cuesta I."/>
            <person name="Carrasco G."/>
            <person name="Villalon P."/>
            <person name="Saez-Nieto J.A."/>
        </authorList>
    </citation>
    <scope>NUCLEOTIDE SEQUENCE [LARGE SCALE GENOMIC DNA]</scope>
    <source>
        <strain evidence="1 2">CNM695-12</strain>
    </source>
</reference>
<sequence>MLRKSYIFRLSYWVFSLLAAAFLLAGCNMWGSPEKWVGQSEQQVLSGWGQPTARVLLPEGGVRLQYSGQPWGRYAWMIDLDQAGQVTQVYQALQNKYFMQIPVDGSWGREDVLREFGPPALVDHVASWKGDIWNYRWWDIKYMFYYIYFDENGRVRRAEAGIDFSMDRDTWRR</sequence>
<keyword evidence="2" id="KW-1185">Reference proteome</keyword>
<organism evidence="1 2">
    <name type="scientific">Saezia sanguinis</name>
    <dbReference type="NCBI Taxonomy" id="1965230"/>
    <lineage>
        <taxon>Bacteria</taxon>
        <taxon>Pseudomonadati</taxon>
        <taxon>Pseudomonadota</taxon>
        <taxon>Betaproteobacteria</taxon>
        <taxon>Burkholderiales</taxon>
        <taxon>Saeziaceae</taxon>
        <taxon>Saezia</taxon>
    </lineage>
</organism>
<proteinExistence type="predicted"/>
<name>A0A433SEK7_9BURK</name>
<dbReference type="RefSeq" id="WP_126978993.1">
    <property type="nucleotide sequence ID" value="NZ_PQSP01000002.1"/>
</dbReference>
<gene>
    <name evidence="1" type="ORF">CUZ56_01095</name>
</gene>
<dbReference type="AlphaFoldDB" id="A0A433SEK7"/>